<dbReference type="InterPro" id="IPR011257">
    <property type="entry name" value="DNA_glycosylase"/>
</dbReference>
<dbReference type="CDD" id="cd00056">
    <property type="entry name" value="ENDO3c"/>
    <property type="match status" value="1"/>
</dbReference>
<dbReference type="GO" id="GO:0006307">
    <property type="term" value="P:DNA alkylation repair"/>
    <property type="evidence" value="ECO:0007669"/>
    <property type="project" value="TreeGrafter"/>
</dbReference>
<dbReference type="GO" id="GO:0032131">
    <property type="term" value="F:alkylated DNA binding"/>
    <property type="evidence" value="ECO:0007669"/>
    <property type="project" value="TreeGrafter"/>
</dbReference>
<keyword evidence="3" id="KW-0227">DNA damage</keyword>
<comment type="catalytic activity">
    <reaction evidence="1">
        <text>Hydrolysis of alkylated DNA, releasing 3-methyladenine, 3-methylguanine, 7-methylguanine and 7-methyladenine.</text>
        <dbReference type="EC" id="3.2.2.21"/>
    </reaction>
</comment>
<gene>
    <name evidence="5" type="ORF">GCU54_21915</name>
</gene>
<accession>A0A6P0GMY6</accession>
<comment type="caution">
    <text evidence="5">The sequence shown here is derived from an EMBL/GenBank/DDBJ whole genome shotgun (WGS) entry which is preliminary data.</text>
</comment>
<sequence>MDAGGQRHRRRHLDAEDGATRVETFGDGAGWLLDRAPRLFGCEDDVTGFDPAAAPLRDLWRRHRQRRILRTGTLWHDLACLVVQQRVSRVDAAAQWRRLVTTHGSPTPGVPGLWTPPSPAVLGRLSSPDLHRLGVERRRAQTLVGAAVALARHQDLADGDAPAGTAALRTVPGIGPWTTGCLAGLTWGDPDAVITGDSGIPSLVAWVLAGQRRADDATMLDLLAPYPPHRYRVLGLLMASGRRPPRQAPRSRREGITRR</sequence>
<evidence type="ECO:0000256" key="2">
    <source>
        <dbReference type="ARBA" id="ARBA00012000"/>
    </source>
</evidence>
<dbReference type="EC" id="3.2.2.21" evidence="2"/>
<dbReference type="Gene3D" id="1.10.340.30">
    <property type="entry name" value="Hypothetical protein, domain 2"/>
    <property type="match status" value="1"/>
</dbReference>
<evidence type="ECO:0000256" key="1">
    <source>
        <dbReference type="ARBA" id="ARBA00000086"/>
    </source>
</evidence>
<dbReference type="SUPFAM" id="SSF48150">
    <property type="entry name" value="DNA-glycosylase"/>
    <property type="match status" value="1"/>
</dbReference>
<evidence type="ECO:0000256" key="4">
    <source>
        <dbReference type="ARBA" id="ARBA00023204"/>
    </source>
</evidence>
<dbReference type="GO" id="GO:0005737">
    <property type="term" value="C:cytoplasm"/>
    <property type="evidence" value="ECO:0007669"/>
    <property type="project" value="TreeGrafter"/>
</dbReference>
<dbReference type="InterPro" id="IPR051912">
    <property type="entry name" value="Alkylbase_DNA_Glycosylase/TA"/>
</dbReference>
<dbReference type="GO" id="GO:0006285">
    <property type="term" value="P:base-excision repair, AP site formation"/>
    <property type="evidence" value="ECO:0007669"/>
    <property type="project" value="TreeGrafter"/>
</dbReference>
<keyword evidence="4" id="KW-0234">DNA repair</keyword>
<dbReference type="GO" id="GO:0032993">
    <property type="term" value="C:protein-DNA complex"/>
    <property type="evidence" value="ECO:0007669"/>
    <property type="project" value="TreeGrafter"/>
</dbReference>
<dbReference type="GO" id="GO:0008725">
    <property type="term" value="F:DNA-3-methyladenine glycosylase activity"/>
    <property type="evidence" value="ECO:0007669"/>
    <property type="project" value="TreeGrafter"/>
</dbReference>
<dbReference type="InterPro" id="IPR003265">
    <property type="entry name" value="HhH-GPD_domain"/>
</dbReference>
<reference evidence="5 6" key="1">
    <citation type="submission" date="2019-12" db="EMBL/GenBank/DDBJ databases">
        <title>WGS of CPCC 203550 I12A-02606.</title>
        <authorList>
            <person name="Jiang Z."/>
        </authorList>
    </citation>
    <scope>NUCLEOTIDE SEQUENCE [LARGE SCALE GENOMIC DNA]</scope>
    <source>
        <strain evidence="5 6">I12A-02606</strain>
    </source>
</reference>
<organism evidence="5 6">
    <name type="scientific">Geodermatophilus normandii</name>
    <dbReference type="NCBI Taxonomy" id="1137989"/>
    <lineage>
        <taxon>Bacteria</taxon>
        <taxon>Bacillati</taxon>
        <taxon>Actinomycetota</taxon>
        <taxon>Actinomycetes</taxon>
        <taxon>Geodermatophilales</taxon>
        <taxon>Geodermatophilaceae</taxon>
        <taxon>Geodermatophilus</taxon>
    </lineage>
</organism>
<protein>
    <recommendedName>
        <fullName evidence="2">DNA-3-methyladenine glycosylase II</fullName>
        <ecNumber evidence="2">3.2.2.21</ecNumber>
    </recommendedName>
</protein>
<proteinExistence type="predicted"/>
<dbReference type="PANTHER" id="PTHR43003:SF6">
    <property type="entry name" value="DNA GLYCOSYLASE"/>
    <property type="match status" value="1"/>
</dbReference>
<name>A0A6P0GMY6_9ACTN</name>
<dbReference type="EMBL" id="JAAGWE010000042">
    <property type="protein sequence ID" value="NEM08624.1"/>
    <property type="molecule type" value="Genomic_DNA"/>
</dbReference>
<evidence type="ECO:0000256" key="3">
    <source>
        <dbReference type="ARBA" id="ARBA00022763"/>
    </source>
</evidence>
<dbReference type="PANTHER" id="PTHR43003">
    <property type="entry name" value="DNA-3-METHYLADENINE GLYCOSYLASE"/>
    <property type="match status" value="1"/>
</dbReference>
<dbReference type="AlphaFoldDB" id="A0A6P0GMY6"/>
<evidence type="ECO:0000313" key="6">
    <source>
        <dbReference type="Proteomes" id="UP000471126"/>
    </source>
</evidence>
<dbReference type="Proteomes" id="UP000471126">
    <property type="component" value="Unassembled WGS sequence"/>
</dbReference>
<dbReference type="GO" id="GO:0043916">
    <property type="term" value="F:DNA-7-methylguanine glycosylase activity"/>
    <property type="evidence" value="ECO:0007669"/>
    <property type="project" value="TreeGrafter"/>
</dbReference>
<evidence type="ECO:0000313" key="5">
    <source>
        <dbReference type="EMBL" id="NEM08624.1"/>
    </source>
</evidence>
<dbReference type="RefSeq" id="WP_163478835.1">
    <property type="nucleotide sequence ID" value="NZ_JAAGWE010000042.1"/>
</dbReference>